<organism evidence="2 3">
    <name type="scientific">Aquimarina celericrescens</name>
    <dbReference type="NCBI Taxonomy" id="1964542"/>
    <lineage>
        <taxon>Bacteria</taxon>
        <taxon>Pseudomonadati</taxon>
        <taxon>Bacteroidota</taxon>
        <taxon>Flavobacteriia</taxon>
        <taxon>Flavobacteriales</taxon>
        <taxon>Flavobacteriaceae</taxon>
        <taxon>Aquimarina</taxon>
    </lineage>
</organism>
<feature type="transmembrane region" description="Helical" evidence="1">
    <location>
        <begin position="6"/>
        <end position="26"/>
    </location>
</feature>
<dbReference type="Proteomes" id="UP001597344">
    <property type="component" value="Unassembled WGS sequence"/>
</dbReference>
<evidence type="ECO:0000256" key="1">
    <source>
        <dbReference type="SAM" id="Phobius"/>
    </source>
</evidence>
<keyword evidence="1" id="KW-0472">Membrane</keyword>
<dbReference type="EMBL" id="JBHUHY010000007">
    <property type="protein sequence ID" value="MFD2186963.1"/>
    <property type="molecule type" value="Genomic_DNA"/>
</dbReference>
<sequence length="166" mass="19964">MWFVVFFILFLVLILYLLLIPIIVNINTNQNQYEIRLHNIVKATIEEHEEELLRIKFKIFFFSFYFYPLKKIRNDKKSKSAKESTTKSRRKFSISKMMSMLKSFKVRKVLIDMDTGDNVLNAKLYPFFGFLNYYLGTFNINFEGRNQLVLQIQNRPIHIIKSFINK</sequence>
<reference evidence="3" key="1">
    <citation type="journal article" date="2019" name="Int. J. Syst. Evol. Microbiol.">
        <title>The Global Catalogue of Microorganisms (GCM) 10K type strain sequencing project: providing services to taxonomists for standard genome sequencing and annotation.</title>
        <authorList>
            <consortium name="The Broad Institute Genomics Platform"/>
            <consortium name="The Broad Institute Genome Sequencing Center for Infectious Disease"/>
            <person name="Wu L."/>
            <person name="Ma J."/>
        </authorList>
    </citation>
    <scope>NUCLEOTIDE SEQUENCE [LARGE SCALE GENOMIC DNA]</scope>
    <source>
        <strain evidence="3">DT92</strain>
    </source>
</reference>
<protein>
    <submittedName>
        <fullName evidence="2">Uncharacterized protein</fullName>
    </submittedName>
</protein>
<evidence type="ECO:0000313" key="2">
    <source>
        <dbReference type="EMBL" id="MFD2186963.1"/>
    </source>
</evidence>
<accession>A0ABW5AVE7</accession>
<name>A0ABW5AVE7_9FLAO</name>
<evidence type="ECO:0000313" key="3">
    <source>
        <dbReference type="Proteomes" id="UP001597344"/>
    </source>
</evidence>
<keyword evidence="3" id="KW-1185">Reference proteome</keyword>
<gene>
    <name evidence="2" type="ORF">ACFSJT_09180</name>
</gene>
<proteinExistence type="predicted"/>
<dbReference type="RefSeq" id="WP_378319962.1">
    <property type="nucleotide sequence ID" value="NZ_JBHUHY010000007.1"/>
</dbReference>
<keyword evidence="1" id="KW-1133">Transmembrane helix</keyword>
<comment type="caution">
    <text evidence="2">The sequence shown here is derived from an EMBL/GenBank/DDBJ whole genome shotgun (WGS) entry which is preliminary data.</text>
</comment>
<keyword evidence="1" id="KW-0812">Transmembrane</keyword>